<evidence type="ECO:0000256" key="1">
    <source>
        <dbReference type="ARBA" id="ARBA00022786"/>
    </source>
</evidence>
<dbReference type="InterPro" id="IPR001394">
    <property type="entry name" value="Peptidase_C19_UCH"/>
</dbReference>
<dbReference type="Gene3D" id="3.90.70.10">
    <property type="entry name" value="Cysteine proteinases"/>
    <property type="match status" value="1"/>
</dbReference>
<dbReference type="eggNOG" id="KOG1887">
    <property type="taxonomic scope" value="Eukaryota"/>
</dbReference>
<dbReference type="KEGG" id="cvr:CHLNCDRAFT_21653"/>
<dbReference type="SUPFAM" id="SSF54001">
    <property type="entry name" value="Cysteine proteinases"/>
    <property type="match status" value="1"/>
</dbReference>
<dbReference type="GO" id="GO:0004843">
    <property type="term" value="F:cysteine-type deubiquitinase activity"/>
    <property type="evidence" value="ECO:0007669"/>
    <property type="project" value="InterPro"/>
</dbReference>
<dbReference type="PANTHER" id="PTHR22975:SF9">
    <property type="entry name" value="ECHINUS SPLICE FORM 3"/>
    <property type="match status" value="1"/>
</dbReference>
<dbReference type="OrthoDB" id="1546519at2759"/>
<name>E1ZAW0_CHLVA</name>
<protein>
    <recommendedName>
        <fullName evidence="3">USP domain-containing protein</fullName>
    </recommendedName>
</protein>
<dbReference type="AlphaFoldDB" id="E1ZAW0"/>
<evidence type="ECO:0000313" key="4">
    <source>
        <dbReference type="EMBL" id="EFN57124.1"/>
    </source>
</evidence>
<feature type="non-terminal residue" evidence="4">
    <location>
        <position position="1"/>
    </location>
</feature>
<keyword evidence="1" id="KW-0833">Ubl conjugation pathway</keyword>
<keyword evidence="5" id="KW-1185">Reference proteome</keyword>
<dbReference type="EMBL" id="GL433840">
    <property type="protein sequence ID" value="EFN57124.1"/>
    <property type="molecule type" value="Genomic_DNA"/>
</dbReference>
<dbReference type="CDD" id="cd02257">
    <property type="entry name" value="Peptidase_C19"/>
    <property type="match status" value="1"/>
</dbReference>
<evidence type="ECO:0000313" key="5">
    <source>
        <dbReference type="Proteomes" id="UP000008141"/>
    </source>
</evidence>
<reference evidence="4 5" key="1">
    <citation type="journal article" date="2010" name="Plant Cell">
        <title>The Chlorella variabilis NC64A genome reveals adaptation to photosymbiosis, coevolution with viruses, and cryptic sex.</title>
        <authorList>
            <person name="Blanc G."/>
            <person name="Duncan G."/>
            <person name="Agarkova I."/>
            <person name="Borodovsky M."/>
            <person name="Gurnon J."/>
            <person name="Kuo A."/>
            <person name="Lindquist E."/>
            <person name="Lucas S."/>
            <person name="Pangilinan J."/>
            <person name="Polle J."/>
            <person name="Salamov A."/>
            <person name="Terry A."/>
            <person name="Yamada T."/>
            <person name="Dunigan D.D."/>
            <person name="Grigoriev I.V."/>
            <person name="Claverie J.M."/>
            <person name="Van Etten J.L."/>
        </authorList>
    </citation>
    <scope>NUCLEOTIDE SEQUENCE [LARGE SCALE GENOMIC DNA]</scope>
    <source>
        <strain evidence="4 5">NC64A</strain>
    </source>
</reference>
<organism evidence="5">
    <name type="scientific">Chlorella variabilis</name>
    <name type="common">Green alga</name>
    <dbReference type="NCBI Taxonomy" id="554065"/>
    <lineage>
        <taxon>Eukaryota</taxon>
        <taxon>Viridiplantae</taxon>
        <taxon>Chlorophyta</taxon>
        <taxon>core chlorophytes</taxon>
        <taxon>Trebouxiophyceae</taxon>
        <taxon>Chlorellales</taxon>
        <taxon>Chlorellaceae</taxon>
        <taxon>Chlorella clade</taxon>
        <taxon>Chlorella</taxon>
    </lineage>
</organism>
<dbReference type="Proteomes" id="UP000008141">
    <property type="component" value="Unassembled WGS sequence"/>
</dbReference>
<dbReference type="OMA" id="CEAGHIQ"/>
<dbReference type="RefSeq" id="XP_005849226.1">
    <property type="nucleotide sequence ID" value="XM_005849164.1"/>
</dbReference>
<dbReference type="PROSITE" id="PS50235">
    <property type="entry name" value="USP_3"/>
    <property type="match status" value="1"/>
</dbReference>
<dbReference type="InterPro" id="IPR052398">
    <property type="entry name" value="Ubiquitin_hydrolase_53/54"/>
</dbReference>
<dbReference type="InterPro" id="IPR028889">
    <property type="entry name" value="USP"/>
</dbReference>
<dbReference type="GO" id="GO:0016579">
    <property type="term" value="P:protein deubiquitination"/>
    <property type="evidence" value="ECO:0007669"/>
    <property type="project" value="InterPro"/>
</dbReference>
<evidence type="ECO:0000256" key="2">
    <source>
        <dbReference type="ARBA" id="ARBA00022801"/>
    </source>
</evidence>
<dbReference type="Pfam" id="PF00443">
    <property type="entry name" value="UCH"/>
    <property type="match status" value="1"/>
</dbReference>
<feature type="domain" description="USP" evidence="3">
    <location>
        <begin position="1"/>
        <end position="124"/>
    </location>
</feature>
<dbReference type="GeneID" id="17356478"/>
<gene>
    <name evidence="4" type="ORF">CHLNCDRAFT_21653</name>
</gene>
<dbReference type="InterPro" id="IPR038765">
    <property type="entry name" value="Papain-like_cys_pep_sf"/>
</dbReference>
<accession>E1ZAW0</accession>
<dbReference type="PANTHER" id="PTHR22975">
    <property type="entry name" value="UBIQUITIN SPECIFIC PROTEINASE"/>
    <property type="match status" value="1"/>
</dbReference>
<sequence length="126" mass="13909">GGCNKSCPVTTQLEQAPRVFSLQIAWLSNQEAPQDIGCTLAALDETVDLSEVYQGVQPALHRYRLRSMVCYYGQHYQAMVLVPDAGGWLMFDDSRVSGVGGWADVRRKCEAGHIQPSVLFYEAVQG</sequence>
<dbReference type="InParanoid" id="E1ZAW0"/>
<keyword evidence="2" id="KW-0378">Hydrolase</keyword>
<evidence type="ECO:0000259" key="3">
    <source>
        <dbReference type="PROSITE" id="PS50235"/>
    </source>
</evidence>
<proteinExistence type="predicted"/>